<sequence length="395" mass="43178">MRTVEARPVLDGQRVRWTLEQIERDNQSKVRIDWLRFTVPLDAVVQRERSLEAVTAGDVTVQSGFDVKTKRATLADPAYSAAHMVAIAAGRDLVAMLACGLTLGAVEDKGMDFYAVRVALLHNSAVVGYVMAGSKDARQASTVHFNLFGQAMLAIPRDRLEIVRSYVAHAKGWITRVDLAVDVWSGHRIEDVQTAWESGEFDVRGKRPGQQNAGSWAAHHSRTFSVGNRGTGKMLRAYEKGDEQFGSREASAQHGCAEWIRYEVEVRNNHRVIDLDVLTRPADFFAGAYAFCDRLLTELEVQAAAQTIKTNPEVKDVTALAAVERCASWTDGTCGAIVAALFMHGGDLLAHIVERNAHRVARRLKGFAAADIAAAFEKVAGRMAPVSAPLLNGAV</sequence>
<comment type="caution">
    <text evidence="2">The sequence shown here is derived from an EMBL/GenBank/DDBJ whole genome shotgun (WGS) entry which is preliminary data.</text>
</comment>
<name>A0ABW7H5N5_9BURK</name>
<evidence type="ECO:0000313" key="3">
    <source>
        <dbReference type="Proteomes" id="UP001606134"/>
    </source>
</evidence>
<dbReference type="InterPro" id="IPR003491">
    <property type="entry name" value="REP-like_C"/>
</dbReference>
<evidence type="ECO:0000259" key="1">
    <source>
        <dbReference type="Pfam" id="PF02486"/>
    </source>
</evidence>
<reference evidence="2 3" key="1">
    <citation type="submission" date="2024-08" db="EMBL/GenBank/DDBJ databases">
        <authorList>
            <person name="Lu H."/>
        </authorList>
    </citation>
    <scope>NUCLEOTIDE SEQUENCE [LARGE SCALE GENOMIC DNA]</scope>
    <source>
        <strain evidence="2 3">BYS78W</strain>
    </source>
</reference>
<dbReference type="EMBL" id="JBIGIC010000001">
    <property type="protein sequence ID" value="MFG6485209.1"/>
    <property type="molecule type" value="Genomic_DNA"/>
</dbReference>
<keyword evidence="2" id="KW-0396">Initiation factor</keyword>
<protein>
    <submittedName>
        <fullName evidence="2">Replication initiation factor domain-containing protein</fullName>
    </submittedName>
</protein>
<dbReference type="Proteomes" id="UP001606134">
    <property type="component" value="Unassembled WGS sequence"/>
</dbReference>
<gene>
    <name evidence="2" type="ORF">ACG04R_00925</name>
</gene>
<keyword evidence="3" id="KW-1185">Reference proteome</keyword>
<evidence type="ECO:0000313" key="2">
    <source>
        <dbReference type="EMBL" id="MFG6485209.1"/>
    </source>
</evidence>
<keyword evidence="2" id="KW-0648">Protein biosynthesis</keyword>
<proteinExistence type="predicted"/>
<organism evidence="2 3">
    <name type="scientific">Pelomonas candidula</name>
    <dbReference type="NCBI Taxonomy" id="3299025"/>
    <lineage>
        <taxon>Bacteria</taxon>
        <taxon>Pseudomonadati</taxon>
        <taxon>Pseudomonadota</taxon>
        <taxon>Betaproteobacteria</taxon>
        <taxon>Burkholderiales</taxon>
        <taxon>Sphaerotilaceae</taxon>
        <taxon>Roseateles</taxon>
    </lineage>
</organism>
<dbReference type="Pfam" id="PF02486">
    <property type="entry name" value="Rep_trans"/>
    <property type="match status" value="1"/>
</dbReference>
<accession>A0ABW7H5N5</accession>
<dbReference type="RefSeq" id="WP_394405658.1">
    <property type="nucleotide sequence ID" value="NZ_JBIGIC010000001.1"/>
</dbReference>
<feature type="domain" description="Replication initiation protein-like C-terminal" evidence="1">
    <location>
        <begin position="174"/>
        <end position="305"/>
    </location>
</feature>
<dbReference type="GO" id="GO:0003743">
    <property type="term" value="F:translation initiation factor activity"/>
    <property type="evidence" value="ECO:0007669"/>
    <property type="project" value="UniProtKB-KW"/>
</dbReference>